<keyword evidence="5 9" id="KW-0653">Protein transport</keyword>
<organism evidence="11 12">
    <name type="scientific">Pisolithus tinctorius Marx 270</name>
    <dbReference type="NCBI Taxonomy" id="870435"/>
    <lineage>
        <taxon>Eukaryota</taxon>
        <taxon>Fungi</taxon>
        <taxon>Dikarya</taxon>
        <taxon>Basidiomycota</taxon>
        <taxon>Agaricomycotina</taxon>
        <taxon>Agaricomycetes</taxon>
        <taxon>Agaricomycetidae</taxon>
        <taxon>Boletales</taxon>
        <taxon>Sclerodermatineae</taxon>
        <taxon>Pisolithaceae</taxon>
        <taxon>Pisolithus</taxon>
    </lineage>
</organism>
<protein>
    <recommendedName>
        <fullName evidence="9">Nuclear pore complex protein Nup85</fullName>
    </recommendedName>
</protein>
<evidence type="ECO:0000256" key="3">
    <source>
        <dbReference type="ARBA" id="ARBA00022448"/>
    </source>
</evidence>
<dbReference type="PANTHER" id="PTHR13373">
    <property type="entry name" value="FROUNT PROTEIN-RELATED"/>
    <property type="match status" value="1"/>
</dbReference>
<evidence type="ECO:0000256" key="4">
    <source>
        <dbReference type="ARBA" id="ARBA00022816"/>
    </source>
</evidence>
<dbReference type="GO" id="GO:0017056">
    <property type="term" value="F:structural constituent of nuclear pore"/>
    <property type="evidence" value="ECO:0007669"/>
    <property type="project" value="TreeGrafter"/>
</dbReference>
<accession>A0A0C3I772</accession>
<keyword evidence="8 9" id="KW-0539">Nucleus</keyword>
<keyword evidence="4 9" id="KW-0509">mRNA transport</keyword>
<evidence type="ECO:0000256" key="10">
    <source>
        <dbReference type="SAM" id="MobiDB-lite"/>
    </source>
</evidence>
<dbReference type="GO" id="GO:0045893">
    <property type="term" value="P:positive regulation of DNA-templated transcription"/>
    <property type="evidence" value="ECO:0007669"/>
    <property type="project" value="TreeGrafter"/>
</dbReference>
<dbReference type="Pfam" id="PF07575">
    <property type="entry name" value="Nucleopor_Nup85"/>
    <property type="match status" value="2"/>
</dbReference>
<dbReference type="PANTHER" id="PTHR13373:SF21">
    <property type="entry name" value="NUCLEAR PORE COMPLEX PROTEIN NUP85"/>
    <property type="match status" value="1"/>
</dbReference>
<dbReference type="InterPro" id="IPR011502">
    <property type="entry name" value="Nucleoporin_Nup85"/>
</dbReference>
<keyword evidence="3 9" id="KW-0813">Transport</keyword>
<keyword evidence="6 9" id="KW-0811">Translocation</keyword>
<comment type="subcellular location">
    <subcellularLocation>
        <location evidence="1 9">Nucleus</location>
        <location evidence="1 9">Nuclear pore complex</location>
    </subcellularLocation>
</comment>
<keyword evidence="9" id="KW-0472">Membrane</keyword>
<dbReference type="EMBL" id="KN832247">
    <property type="protein sequence ID" value="KIN93032.1"/>
    <property type="molecule type" value="Genomic_DNA"/>
</dbReference>
<evidence type="ECO:0000256" key="2">
    <source>
        <dbReference type="ARBA" id="ARBA00005573"/>
    </source>
</evidence>
<gene>
    <name evidence="11" type="ORF">M404DRAFT_171939</name>
</gene>
<reference evidence="12" key="2">
    <citation type="submission" date="2015-01" db="EMBL/GenBank/DDBJ databases">
        <title>Evolutionary Origins and Diversification of the Mycorrhizal Mutualists.</title>
        <authorList>
            <consortium name="DOE Joint Genome Institute"/>
            <consortium name="Mycorrhizal Genomics Consortium"/>
            <person name="Kohler A."/>
            <person name="Kuo A."/>
            <person name="Nagy L.G."/>
            <person name="Floudas D."/>
            <person name="Copeland A."/>
            <person name="Barry K.W."/>
            <person name="Cichocki N."/>
            <person name="Veneault-Fourrey C."/>
            <person name="LaButti K."/>
            <person name="Lindquist E.A."/>
            <person name="Lipzen A."/>
            <person name="Lundell T."/>
            <person name="Morin E."/>
            <person name="Murat C."/>
            <person name="Riley R."/>
            <person name="Ohm R."/>
            <person name="Sun H."/>
            <person name="Tunlid A."/>
            <person name="Henrissat B."/>
            <person name="Grigoriev I.V."/>
            <person name="Hibbett D.S."/>
            <person name="Martin F."/>
        </authorList>
    </citation>
    <scope>NUCLEOTIDE SEQUENCE [LARGE SCALE GENOMIC DNA]</scope>
    <source>
        <strain evidence="12">Marx 270</strain>
    </source>
</reference>
<evidence type="ECO:0000313" key="12">
    <source>
        <dbReference type="Proteomes" id="UP000054217"/>
    </source>
</evidence>
<dbReference type="GO" id="GO:0031080">
    <property type="term" value="C:nuclear pore outer ring"/>
    <property type="evidence" value="ECO:0007669"/>
    <property type="project" value="TreeGrafter"/>
</dbReference>
<sequence>MRSTPHLDVLPPLVEAGKTDELVESGRTLFTAVSPLNDSYAVFPVPLVRSPQFEKLSTRPKPTDSDEQNVYFVSSKPPPSTERRLFIGDTSVIFAAMQNLTKTVDKNGVYSTQQESIQRSIRKLALDYVNFAKECWIHTSRMAGETDQADADHYRSLYTCLSLFTILYLPEFGMDNAPVGDDLMEWLNIHFIEPSTEEGDHLSGLERPWEDETFWPYLTRAILRGLPKAVAFFLGTLAEHPSGNLRRLAQSIIPLLSTQPKLQHFDAERDFAYASHRWREKVKMLRIELDDVPESDRRDNFEDWWDRFSDIVGILEGREEVIRKVCEDLGADWREVCVAWGVFVDTRLRRQDLPDVVAQVLEDMPPDPTILEDMVHVALFMGDPLKALEHAAQLDPWLSAHLADMMEPLSLVEQQAVNDESELSVREFYVLSYAHYLHSDPAMWRITVSYMYSCGKVGAAAADEILVRVPLRLQSKPSNTNDSSDSQADQGDLSAVVKDVNATCHEYQREAARRTVCKIAAQTFVQRKEYGLAISYYSSAEDWPGLGRVIDRVLQEYIRSGPEQYTKFVSGIAPSLQGLRANSAAHGVFIHRLMFAVRYAEFHQRLLNRDLQDAAWDLVSMLQEGIAPKAWWAVLLCDAIELLQYDPTPLFSYASACTLLRDLDEIISRTAQGAGEDYLKILESKLQIDGQKDSQKQLQLVRFALAKYFARCAMIGTGGTQTVRRMVDPTV</sequence>
<dbReference type="Proteomes" id="UP000054217">
    <property type="component" value="Unassembled WGS sequence"/>
</dbReference>
<evidence type="ECO:0000256" key="7">
    <source>
        <dbReference type="ARBA" id="ARBA00023132"/>
    </source>
</evidence>
<comment type="function">
    <text evidence="9">Functions as a component of the nuclear pore complex (NPC).</text>
</comment>
<dbReference type="AlphaFoldDB" id="A0A0C3I772"/>
<evidence type="ECO:0000256" key="8">
    <source>
        <dbReference type="ARBA" id="ARBA00023242"/>
    </source>
</evidence>
<dbReference type="HOGENOM" id="CLU_023369_0_0_1"/>
<keyword evidence="12" id="KW-1185">Reference proteome</keyword>
<evidence type="ECO:0000256" key="6">
    <source>
        <dbReference type="ARBA" id="ARBA00023010"/>
    </source>
</evidence>
<reference evidence="11 12" key="1">
    <citation type="submission" date="2014-04" db="EMBL/GenBank/DDBJ databases">
        <authorList>
            <consortium name="DOE Joint Genome Institute"/>
            <person name="Kuo A."/>
            <person name="Kohler A."/>
            <person name="Costa M.D."/>
            <person name="Nagy L.G."/>
            <person name="Floudas D."/>
            <person name="Copeland A."/>
            <person name="Barry K.W."/>
            <person name="Cichocki N."/>
            <person name="Veneault-Fourrey C."/>
            <person name="LaButti K."/>
            <person name="Lindquist E.A."/>
            <person name="Lipzen A."/>
            <person name="Lundell T."/>
            <person name="Morin E."/>
            <person name="Murat C."/>
            <person name="Sun H."/>
            <person name="Tunlid A."/>
            <person name="Henrissat B."/>
            <person name="Grigoriev I.V."/>
            <person name="Hibbett D.S."/>
            <person name="Martin F."/>
            <person name="Nordberg H.P."/>
            <person name="Cantor M.N."/>
            <person name="Hua S.X."/>
        </authorList>
    </citation>
    <scope>NUCLEOTIDE SEQUENCE [LARGE SCALE GENOMIC DNA]</scope>
    <source>
        <strain evidence="11 12">Marx 270</strain>
    </source>
</reference>
<dbReference type="STRING" id="870435.A0A0C3I772"/>
<dbReference type="OrthoDB" id="17644at2759"/>
<comment type="similarity">
    <text evidence="2 9">Belongs to the nucleoporin Nup85 family.</text>
</comment>
<evidence type="ECO:0000256" key="9">
    <source>
        <dbReference type="RuleBase" id="RU365073"/>
    </source>
</evidence>
<dbReference type="InParanoid" id="A0A0C3I772"/>
<dbReference type="GO" id="GO:0031965">
    <property type="term" value="C:nuclear membrane"/>
    <property type="evidence" value="ECO:0007669"/>
    <property type="project" value="UniProtKB-UniRule"/>
</dbReference>
<evidence type="ECO:0000313" key="11">
    <source>
        <dbReference type="EMBL" id="KIN93032.1"/>
    </source>
</evidence>
<comment type="subunit">
    <text evidence="9">Component of the nuclear pore complex (NPC).</text>
</comment>
<dbReference type="GO" id="GO:0006606">
    <property type="term" value="P:protein import into nucleus"/>
    <property type="evidence" value="ECO:0007669"/>
    <property type="project" value="TreeGrafter"/>
</dbReference>
<feature type="region of interest" description="Disordered" evidence="10">
    <location>
        <begin position="54"/>
        <end position="76"/>
    </location>
</feature>
<dbReference type="FunCoup" id="A0A0C3I772">
    <property type="interactions" value="92"/>
</dbReference>
<proteinExistence type="inferred from homology"/>
<evidence type="ECO:0000256" key="5">
    <source>
        <dbReference type="ARBA" id="ARBA00022927"/>
    </source>
</evidence>
<keyword evidence="7 9" id="KW-0906">Nuclear pore complex</keyword>
<evidence type="ECO:0000256" key="1">
    <source>
        <dbReference type="ARBA" id="ARBA00004567"/>
    </source>
</evidence>
<name>A0A0C3I772_PISTI</name>
<dbReference type="GO" id="GO:0006406">
    <property type="term" value="P:mRNA export from nucleus"/>
    <property type="evidence" value="ECO:0007669"/>
    <property type="project" value="TreeGrafter"/>
</dbReference>